<name>A0A914HSX1_GLORO</name>
<keyword evidence="3" id="KW-1185">Reference proteome</keyword>
<evidence type="ECO:0000313" key="4">
    <source>
        <dbReference type="WBParaSite" id="Gr19_v10_g4348.t1"/>
    </source>
</evidence>
<feature type="signal peptide" evidence="2">
    <location>
        <begin position="1"/>
        <end position="29"/>
    </location>
</feature>
<sequence>MSLATLLCGVFVGFFAFVAFDMMAAGNDAESGNDEEHMDSASPDGKKKHMDPASSKSPRRIVIILRDAADLDPRPTTIVLRC</sequence>
<dbReference type="WBParaSite" id="Gr19_v10_g4348.t1">
    <property type="protein sequence ID" value="Gr19_v10_g4348.t1"/>
    <property type="gene ID" value="Gr19_v10_g4348"/>
</dbReference>
<accession>A0A914HSX1</accession>
<evidence type="ECO:0000256" key="1">
    <source>
        <dbReference type="SAM" id="MobiDB-lite"/>
    </source>
</evidence>
<keyword evidence="2" id="KW-0732">Signal</keyword>
<reference evidence="4" key="1">
    <citation type="submission" date="2022-11" db="UniProtKB">
        <authorList>
            <consortium name="WormBaseParasite"/>
        </authorList>
    </citation>
    <scope>IDENTIFICATION</scope>
</reference>
<feature type="region of interest" description="Disordered" evidence="1">
    <location>
        <begin position="28"/>
        <end position="58"/>
    </location>
</feature>
<proteinExistence type="predicted"/>
<dbReference type="Proteomes" id="UP000887572">
    <property type="component" value="Unplaced"/>
</dbReference>
<organism evidence="3 4">
    <name type="scientific">Globodera rostochiensis</name>
    <name type="common">Golden nematode worm</name>
    <name type="synonym">Heterodera rostochiensis</name>
    <dbReference type="NCBI Taxonomy" id="31243"/>
    <lineage>
        <taxon>Eukaryota</taxon>
        <taxon>Metazoa</taxon>
        <taxon>Ecdysozoa</taxon>
        <taxon>Nematoda</taxon>
        <taxon>Chromadorea</taxon>
        <taxon>Rhabditida</taxon>
        <taxon>Tylenchina</taxon>
        <taxon>Tylenchomorpha</taxon>
        <taxon>Tylenchoidea</taxon>
        <taxon>Heteroderidae</taxon>
        <taxon>Heteroderinae</taxon>
        <taxon>Globodera</taxon>
    </lineage>
</organism>
<feature type="chain" id="PRO_5036905545" evidence="2">
    <location>
        <begin position="30"/>
        <end position="82"/>
    </location>
</feature>
<evidence type="ECO:0000256" key="2">
    <source>
        <dbReference type="SAM" id="SignalP"/>
    </source>
</evidence>
<dbReference type="AlphaFoldDB" id="A0A914HSX1"/>
<evidence type="ECO:0000313" key="3">
    <source>
        <dbReference type="Proteomes" id="UP000887572"/>
    </source>
</evidence>
<protein>
    <submittedName>
        <fullName evidence="4">Uncharacterized protein</fullName>
    </submittedName>
</protein>